<comment type="caution">
    <text evidence="1">The sequence shown here is derived from an EMBL/GenBank/DDBJ whole genome shotgun (WGS) entry which is preliminary data.</text>
</comment>
<protein>
    <submittedName>
        <fullName evidence="1">Uncharacterized protein</fullName>
    </submittedName>
</protein>
<dbReference type="Proteomes" id="UP000468531">
    <property type="component" value="Unassembled WGS sequence"/>
</dbReference>
<organism evidence="1 2">
    <name type="scientific">Bradyrhizobium uaiense</name>
    <dbReference type="NCBI Taxonomy" id="2594946"/>
    <lineage>
        <taxon>Bacteria</taxon>
        <taxon>Pseudomonadati</taxon>
        <taxon>Pseudomonadota</taxon>
        <taxon>Alphaproteobacteria</taxon>
        <taxon>Hyphomicrobiales</taxon>
        <taxon>Nitrobacteraceae</taxon>
        <taxon>Bradyrhizobium</taxon>
    </lineage>
</organism>
<feature type="non-terminal residue" evidence="1">
    <location>
        <position position="82"/>
    </location>
</feature>
<keyword evidence="2" id="KW-1185">Reference proteome</keyword>
<proteinExistence type="predicted"/>
<dbReference type="RefSeq" id="WP_206685434.1">
    <property type="nucleotide sequence ID" value="NZ_VKHP01000808.1"/>
</dbReference>
<reference evidence="1 2" key="1">
    <citation type="journal article" date="2020" name="Arch. Microbiol.">
        <title>Bradyrhizobium uaiense sp. nov., a new highly efficient cowpea symbiont.</title>
        <authorList>
            <person name="Cabral Michel D."/>
            <person name="Azarias Guimaraes A."/>
            <person name="Martins da Costa E."/>
            <person name="Soares de Carvalho T."/>
            <person name="Balsanelli E."/>
            <person name="Willems A."/>
            <person name="Maltempi de Souza E."/>
            <person name="de Souza Moreira F.M."/>
        </authorList>
    </citation>
    <scope>NUCLEOTIDE SEQUENCE [LARGE SCALE GENOMIC DNA]</scope>
    <source>
        <strain evidence="1 2">UFLA 03-164</strain>
    </source>
</reference>
<evidence type="ECO:0000313" key="2">
    <source>
        <dbReference type="Proteomes" id="UP000468531"/>
    </source>
</evidence>
<gene>
    <name evidence="1" type="ORF">FNJ47_47950</name>
</gene>
<feature type="non-terminal residue" evidence="1">
    <location>
        <position position="1"/>
    </location>
</feature>
<accession>A0A6P1C0B7</accession>
<dbReference type="AlphaFoldDB" id="A0A6P1C0B7"/>
<dbReference type="EMBL" id="VKHP01000808">
    <property type="protein sequence ID" value="NEV03151.1"/>
    <property type="molecule type" value="Genomic_DNA"/>
</dbReference>
<evidence type="ECO:0000313" key="1">
    <source>
        <dbReference type="EMBL" id="NEV03151.1"/>
    </source>
</evidence>
<sequence>DRIPSNVADHPVLVGILERRIQPCRLRRLLRTSADDRRLFGGLQAQRDFALRPDLITAPLATIGGSAAVPSTVDVYVNNIKT</sequence>
<name>A0A6P1C0B7_9BRAD</name>